<feature type="domain" description="BAAT/Acyl-CoA thioester hydrolase C-terminal" evidence="4">
    <location>
        <begin position="190"/>
        <end position="389"/>
    </location>
</feature>
<sequence length="400" mass="45464">MLKMQGKAIIKISPSSALIDEDIKVLIEGLHPSVDITLMCRVKEQTFRYFSWAYYTSDEKGCVDLTTMSALPGGSYDGLEPMGFVWSQKQEPGQKPGCRLVKHDVTTPLVTRFYALQGLMDPNEGLQSVNSGHWLAHTLYERSYMADGVKRIEVRDGRLVGTLFIPSVIYFFSGNYVSHYCFAKDKDLIQEGIQYLLGHPRVRKPFVGIIGVSKGGELALLISSLCHQIRACVEINGMDMVTLVGCTYKGETFPCFFADVEHIRETNEGLFMRDVYSHVTPEEYKKCSIPVERGQCDYLLIHSGDDQSMTPIATERIPKRLEHNHKSNYGVLMYPEAGHLIEPPYSPHFYSTYHSLFNNLTVWGGTGKVHNRAQQDAWREVLHFFRSKLVDKVQYLQNKL</sequence>
<evidence type="ECO:0000256" key="2">
    <source>
        <dbReference type="PIRSR" id="PIRSR016521-1"/>
    </source>
</evidence>
<feature type="active site" description="Charge relay system" evidence="2">
    <location>
        <position position="213"/>
    </location>
</feature>
<reference evidence="5" key="1">
    <citation type="journal article" date="2023" name="Mol. Biol. Evol.">
        <title>Third-Generation Sequencing Reveals the Adaptive Role of the Epigenome in Three Deep-Sea Polychaetes.</title>
        <authorList>
            <person name="Perez M."/>
            <person name="Aroh O."/>
            <person name="Sun Y."/>
            <person name="Lan Y."/>
            <person name="Juniper S.K."/>
            <person name="Young C.R."/>
            <person name="Angers B."/>
            <person name="Qian P.Y."/>
        </authorList>
    </citation>
    <scope>NUCLEOTIDE SEQUENCE</scope>
    <source>
        <strain evidence="5">P08H-3</strain>
    </source>
</reference>
<dbReference type="Pfam" id="PF04775">
    <property type="entry name" value="Bile_Hydr_Trans"/>
    <property type="match status" value="1"/>
</dbReference>
<dbReference type="EMBL" id="JAODUP010000037">
    <property type="protein sequence ID" value="KAK2166643.1"/>
    <property type="molecule type" value="Genomic_DNA"/>
</dbReference>
<dbReference type="InterPro" id="IPR029058">
    <property type="entry name" value="AB_hydrolase_fold"/>
</dbReference>
<evidence type="ECO:0000256" key="1">
    <source>
        <dbReference type="ARBA" id="ARBA00006538"/>
    </source>
</evidence>
<dbReference type="InterPro" id="IPR006862">
    <property type="entry name" value="Thio_Ohase/aa_AcTrfase"/>
</dbReference>
<protein>
    <submittedName>
        <fullName evidence="5">Uncharacterized protein</fullName>
    </submittedName>
</protein>
<dbReference type="InterPro" id="IPR014940">
    <property type="entry name" value="BAAT_C"/>
</dbReference>
<dbReference type="InterPro" id="IPR042490">
    <property type="entry name" value="Thio_Ohase/BAAT_N"/>
</dbReference>
<accession>A0AAD9NFG2</accession>
<dbReference type="SUPFAM" id="SSF53474">
    <property type="entry name" value="alpha/beta-Hydrolases"/>
    <property type="match status" value="1"/>
</dbReference>
<dbReference type="PIRSF" id="PIRSF016521">
    <property type="entry name" value="Acyl-CoA_hydro"/>
    <property type="match status" value="1"/>
</dbReference>
<dbReference type="PANTHER" id="PTHR10824">
    <property type="entry name" value="ACYL-COENZYME A THIOESTERASE-RELATED"/>
    <property type="match status" value="1"/>
</dbReference>
<gene>
    <name evidence="5" type="ORF">LSH36_37g11018</name>
</gene>
<proteinExistence type="inferred from homology"/>
<name>A0AAD9NFG2_9ANNE</name>
<dbReference type="GO" id="GO:0006637">
    <property type="term" value="P:acyl-CoA metabolic process"/>
    <property type="evidence" value="ECO:0007669"/>
    <property type="project" value="InterPro"/>
</dbReference>
<dbReference type="InterPro" id="IPR016662">
    <property type="entry name" value="Acyl-CoA_thioEstase_long-chain"/>
</dbReference>
<dbReference type="Gene3D" id="3.40.50.1820">
    <property type="entry name" value="alpha/beta hydrolase"/>
    <property type="match status" value="1"/>
</dbReference>
<comment type="similarity">
    <text evidence="1">Belongs to the C/M/P thioester hydrolase family.</text>
</comment>
<evidence type="ECO:0000313" key="6">
    <source>
        <dbReference type="Proteomes" id="UP001208570"/>
    </source>
</evidence>
<dbReference type="Pfam" id="PF08840">
    <property type="entry name" value="BAAT_C"/>
    <property type="match status" value="1"/>
</dbReference>
<evidence type="ECO:0000313" key="5">
    <source>
        <dbReference type="EMBL" id="KAK2166643.1"/>
    </source>
</evidence>
<dbReference type="PANTHER" id="PTHR10824:SF4">
    <property type="entry name" value="ACYL-COENZYME A THIOESTERASE 1-LIKE"/>
    <property type="match status" value="1"/>
</dbReference>
<dbReference type="Gene3D" id="2.60.40.2240">
    <property type="entry name" value="Acyl-CoA thioester hydrolase/BAAT N-terminal domain"/>
    <property type="match status" value="1"/>
</dbReference>
<evidence type="ECO:0000259" key="4">
    <source>
        <dbReference type="Pfam" id="PF08840"/>
    </source>
</evidence>
<dbReference type="Proteomes" id="UP001208570">
    <property type="component" value="Unassembled WGS sequence"/>
</dbReference>
<evidence type="ECO:0000259" key="3">
    <source>
        <dbReference type="Pfam" id="PF04775"/>
    </source>
</evidence>
<keyword evidence="6" id="KW-1185">Reference proteome</keyword>
<feature type="active site" description="Charge relay system" evidence="2">
    <location>
        <position position="306"/>
    </location>
</feature>
<comment type="caution">
    <text evidence="5">The sequence shown here is derived from an EMBL/GenBank/DDBJ whole genome shotgun (WGS) entry which is preliminary data.</text>
</comment>
<dbReference type="GO" id="GO:0006631">
    <property type="term" value="P:fatty acid metabolic process"/>
    <property type="evidence" value="ECO:0007669"/>
    <property type="project" value="TreeGrafter"/>
</dbReference>
<dbReference type="AlphaFoldDB" id="A0AAD9NFG2"/>
<dbReference type="GO" id="GO:0047617">
    <property type="term" value="F:fatty acyl-CoA hydrolase activity"/>
    <property type="evidence" value="ECO:0007669"/>
    <property type="project" value="TreeGrafter"/>
</dbReference>
<organism evidence="5 6">
    <name type="scientific">Paralvinella palmiformis</name>
    <dbReference type="NCBI Taxonomy" id="53620"/>
    <lineage>
        <taxon>Eukaryota</taxon>
        <taxon>Metazoa</taxon>
        <taxon>Spiralia</taxon>
        <taxon>Lophotrochozoa</taxon>
        <taxon>Annelida</taxon>
        <taxon>Polychaeta</taxon>
        <taxon>Sedentaria</taxon>
        <taxon>Canalipalpata</taxon>
        <taxon>Terebellida</taxon>
        <taxon>Terebelliformia</taxon>
        <taxon>Alvinellidae</taxon>
        <taxon>Paralvinella</taxon>
    </lineage>
</organism>
<feature type="active site" description="Charge relay system" evidence="2">
    <location>
        <position position="339"/>
    </location>
</feature>
<feature type="domain" description="Acyl-CoA thioester hydrolase/bile acid-CoA amino acid N-acetyltransferase" evidence="3">
    <location>
        <begin position="20"/>
        <end position="156"/>
    </location>
</feature>